<evidence type="ECO:0000313" key="2">
    <source>
        <dbReference type="EMBL" id="CAF9910157.1"/>
    </source>
</evidence>
<comment type="caution">
    <text evidence="2">The sequence shown here is derived from an EMBL/GenBank/DDBJ whole genome shotgun (WGS) entry which is preliminary data.</text>
</comment>
<protein>
    <submittedName>
        <fullName evidence="2">Uncharacterized protein</fullName>
    </submittedName>
</protein>
<reference evidence="2" key="1">
    <citation type="submission" date="2021-03" db="EMBL/GenBank/DDBJ databases">
        <authorList>
            <person name="Tagirdzhanova G."/>
        </authorList>
    </citation>
    <scope>NUCLEOTIDE SEQUENCE</scope>
</reference>
<dbReference type="AlphaFoldDB" id="A0A8H3ETU5"/>
<feature type="region of interest" description="Disordered" evidence="1">
    <location>
        <begin position="1"/>
        <end position="32"/>
    </location>
</feature>
<sequence>MTSGMSLGEEYQSREDRGLKNSGGGVMERGWDFGDGHFMSGVEVTPSISEKVKTESEDQEDINIREDFGYGHKRKLAELDEAESDHASEKNGGTSTNQHISSSRDSSMNRVQKTDNIAPVEIRLLAALQREMGLSIGTAPSTQPVMDIPIAGDTILPSIQNPAVLPNPLSNSSTAPTVDTPLLEYRNRFPAEDVARLREHHWQILRHVIPPRMLGLGNKDAAIPAASDKPSSSVIDEMINHLSGTTKVACINFRKAQKHTWRKGQRKSRAITRATRGTKIPGTIDSLLGYSPRKLTCIQDCQQHHRGNPRHDLHDNGVYQQHSHLLQWNSIPHRAEYHAGNMQSGSLHPLIRPKPHFPQRGTDERKVVMADMPIANNSLDRRNLSPIGDAHSLPSGIGRQGLVSRPLSSLPDPHLLPRIILPLSEAEKAHIRLWLVKRD</sequence>
<organism evidence="2 3">
    <name type="scientific">Gomphillus americanus</name>
    <dbReference type="NCBI Taxonomy" id="1940652"/>
    <lineage>
        <taxon>Eukaryota</taxon>
        <taxon>Fungi</taxon>
        <taxon>Dikarya</taxon>
        <taxon>Ascomycota</taxon>
        <taxon>Pezizomycotina</taxon>
        <taxon>Lecanoromycetes</taxon>
        <taxon>OSLEUM clade</taxon>
        <taxon>Ostropomycetidae</taxon>
        <taxon>Ostropales</taxon>
        <taxon>Graphidaceae</taxon>
        <taxon>Gomphilloideae</taxon>
        <taxon>Gomphillus</taxon>
    </lineage>
</organism>
<feature type="region of interest" description="Disordered" evidence="1">
    <location>
        <begin position="45"/>
        <end position="67"/>
    </location>
</feature>
<dbReference type="EMBL" id="CAJPDQ010000005">
    <property type="protein sequence ID" value="CAF9910157.1"/>
    <property type="molecule type" value="Genomic_DNA"/>
</dbReference>
<feature type="region of interest" description="Disordered" evidence="1">
    <location>
        <begin position="80"/>
        <end position="112"/>
    </location>
</feature>
<proteinExistence type="predicted"/>
<evidence type="ECO:0000256" key="1">
    <source>
        <dbReference type="SAM" id="MobiDB-lite"/>
    </source>
</evidence>
<evidence type="ECO:0000313" key="3">
    <source>
        <dbReference type="Proteomes" id="UP000664169"/>
    </source>
</evidence>
<keyword evidence="3" id="KW-1185">Reference proteome</keyword>
<gene>
    <name evidence="2" type="ORF">GOMPHAMPRED_006975</name>
</gene>
<feature type="compositionally biased region" description="Basic and acidic residues" evidence="1">
    <location>
        <begin position="50"/>
        <end position="67"/>
    </location>
</feature>
<accession>A0A8H3ETU5</accession>
<name>A0A8H3ETU5_9LECA</name>
<dbReference type="Proteomes" id="UP000664169">
    <property type="component" value="Unassembled WGS sequence"/>
</dbReference>
<feature type="compositionally biased region" description="Polar residues" evidence="1">
    <location>
        <begin position="91"/>
        <end position="112"/>
    </location>
</feature>